<evidence type="ECO:0000313" key="1">
    <source>
        <dbReference type="EMBL" id="OAV84638.1"/>
    </source>
</evidence>
<reference evidence="1" key="1">
    <citation type="submission" date="2009-11" db="EMBL/GenBank/DDBJ databases">
        <authorList>
            <consortium name="The Broad Institute Genome Sequencing Platform"/>
            <person name="Ward D."/>
            <person name="Feldgarden M."/>
            <person name="Earl A."/>
            <person name="Young S.K."/>
            <person name="Zeng Q."/>
            <person name="Koehrsen M."/>
            <person name="Alvarado L."/>
            <person name="Berlin A."/>
            <person name="Bochicchio J."/>
            <person name="Borenstein D."/>
            <person name="Chapman S.B."/>
            <person name="Chen Z."/>
            <person name="Engels R."/>
            <person name="Freedman E."/>
            <person name="Gellesch M."/>
            <person name="Goldberg J."/>
            <person name="Griggs A."/>
            <person name="Gujja S."/>
            <person name="Heilman E."/>
            <person name="Heiman D."/>
            <person name="Hepburn T."/>
            <person name="Howarth C."/>
            <person name="Jen D."/>
            <person name="Larson L."/>
            <person name="Lewis B."/>
            <person name="Mehta T."/>
            <person name="Park D."/>
            <person name="Pearson M."/>
            <person name="Roberts A."/>
            <person name="Saif S."/>
            <person name="Shea T."/>
            <person name="Shenoy N."/>
            <person name="Sisk P."/>
            <person name="Stolte C."/>
            <person name="Sykes S."/>
            <person name="Thomson T."/>
            <person name="Walk T."/>
            <person name="White J."/>
            <person name="Yandava C."/>
            <person name="Izard J."/>
            <person name="Baranova O.V."/>
            <person name="Blanton J.M."/>
            <person name="Tanner A.C."/>
            <person name="Dewhirst F.E."/>
            <person name="Haas B."/>
            <person name="Nusbaum C."/>
            <person name="Birren B."/>
        </authorList>
    </citation>
    <scope>NUCLEOTIDE SEQUENCE [LARGE SCALE GENOMIC DNA]</scope>
    <source>
        <strain evidence="1">1-1 BBBD Race 1</strain>
    </source>
</reference>
<dbReference type="VEuPathDB" id="FungiDB:PTTG_10928"/>
<reference evidence="2" key="4">
    <citation type="submission" date="2025-05" db="UniProtKB">
        <authorList>
            <consortium name="EnsemblFungi"/>
        </authorList>
    </citation>
    <scope>IDENTIFICATION</scope>
    <source>
        <strain evidence="2">isolate 1-1 / race 1 (BBBD)</strain>
    </source>
</reference>
<sequence length="53" mass="6035">MIIPNWNTTCTRAIKLRNLAAKLLPTSFLDSFNNQNHLHAIPLLYFPEVGNLV</sequence>
<feature type="non-terminal residue" evidence="1">
    <location>
        <position position="53"/>
    </location>
</feature>
<evidence type="ECO:0000313" key="2">
    <source>
        <dbReference type="EnsemblFungi" id="PTTG_10928-t43_1-p1"/>
    </source>
</evidence>
<protein>
    <submittedName>
        <fullName evidence="1 2">Uncharacterized protein</fullName>
    </submittedName>
</protein>
<dbReference type="AlphaFoldDB" id="A0A180FWS8"/>
<dbReference type="EnsemblFungi" id="PTTG_10928-t43_1">
    <property type="protein sequence ID" value="PTTG_10928-t43_1-p1"/>
    <property type="gene ID" value="PTTG_10928"/>
</dbReference>
<organism evidence="1">
    <name type="scientific">Puccinia triticina (isolate 1-1 / race 1 (BBBD))</name>
    <name type="common">Brown leaf rust fungus</name>
    <dbReference type="NCBI Taxonomy" id="630390"/>
    <lineage>
        <taxon>Eukaryota</taxon>
        <taxon>Fungi</taxon>
        <taxon>Dikarya</taxon>
        <taxon>Basidiomycota</taxon>
        <taxon>Pucciniomycotina</taxon>
        <taxon>Pucciniomycetes</taxon>
        <taxon>Pucciniales</taxon>
        <taxon>Pucciniaceae</taxon>
        <taxon>Puccinia</taxon>
    </lineage>
</organism>
<proteinExistence type="predicted"/>
<evidence type="ECO:0000313" key="3">
    <source>
        <dbReference type="Proteomes" id="UP000005240"/>
    </source>
</evidence>
<name>A0A180FWS8_PUCT1</name>
<gene>
    <name evidence="1" type="ORF">PTTG_10928</name>
</gene>
<accession>A0A180FWS8</accession>
<keyword evidence="3" id="KW-1185">Reference proteome</keyword>
<dbReference type="Proteomes" id="UP000005240">
    <property type="component" value="Unassembled WGS sequence"/>
</dbReference>
<reference evidence="2 3" key="3">
    <citation type="journal article" date="2017" name="G3 (Bethesda)">
        <title>Comparative analysis highlights variable genome content of wheat rusts and divergence of the mating loci.</title>
        <authorList>
            <person name="Cuomo C.A."/>
            <person name="Bakkeren G."/>
            <person name="Khalil H.B."/>
            <person name="Panwar V."/>
            <person name="Joly D."/>
            <person name="Linning R."/>
            <person name="Sakthikumar S."/>
            <person name="Song X."/>
            <person name="Adiconis X."/>
            <person name="Fan L."/>
            <person name="Goldberg J.M."/>
            <person name="Levin J.Z."/>
            <person name="Young S."/>
            <person name="Zeng Q."/>
            <person name="Anikster Y."/>
            <person name="Bruce M."/>
            <person name="Wang M."/>
            <person name="Yin C."/>
            <person name="McCallum B."/>
            <person name="Szabo L.J."/>
            <person name="Hulbert S."/>
            <person name="Chen X."/>
            <person name="Fellers J.P."/>
        </authorList>
    </citation>
    <scope>NUCLEOTIDE SEQUENCE</scope>
    <source>
        <strain evidence="2">isolate 1-1 / race 1 (BBBD)</strain>
        <strain evidence="3">Isolate 1-1 / race 1 (BBBD)</strain>
    </source>
</reference>
<dbReference type="EMBL" id="ADAS02014062">
    <property type="protein sequence ID" value="OAV84638.1"/>
    <property type="molecule type" value="Genomic_DNA"/>
</dbReference>
<reference evidence="1" key="2">
    <citation type="submission" date="2016-05" db="EMBL/GenBank/DDBJ databases">
        <title>Comparative analysis highlights variable genome content of wheat rusts and divergence of the mating loci.</title>
        <authorList>
            <person name="Cuomo C.A."/>
            <person name="Bakkeren G."/>
            <person name="Szabo L."/>
            <person name="Khalil H."/>
            <person name="Joly D."/>
            <person name="Goldberg J."/>
            <person name="Young S."/>
            <person name="Zeng Q."/>
            <person name="Fellers J."/>
        </authorList>
    </citation>
    <scope>NUCLEOTIDE SEQUENCE [LARGE SCALE GENOMIC DNA]</scope>
    <source>
        <strain evidence="1">1-1 BBBD Race 1</strain>
    </source>
</reference>